<organism evidence="2 3">
    <name type="scientific">Araneus ventricosus</name>
    <name type="common">Orbweaver spider</name>
    <name type="synonym">Epeira ventricosa</name>
    <dbReference type="NCBI Taxonomy" id="182803"/>
    <lineage>
        <taxon>Eukaryota</taxon>
        <taxon>Metazoa</taxon>
        <taxon>Ecdysozoa</taxon>
        <taxon>Arthropoda</taxon>
        <taxon>Chelicerata</taxon>
        <taxon>Arachnida</taxon>
        <taxon>Araneae</taxon>
        <taxon>Araneomorphae</taxon>
        <taxon>Entelegynae</taxon>
        <taxon>Araneoidea</taxon>
        <taxon>Araneidae</taxon>
        <taxon>Araneus</taxon>
    </lineage>
</organism>
<protein>
    <submittedName>
        <fullName evidence="2">Uncharacterized protein</fullName>
    </submittedName>
</protein>
<dbReference type="AlphaFoldDB" id="A0A4Y2QD77"/>
<dbReference type="Proteomes" id="UP000499080">
    <property type="component" value="Unassembled WGS sequence"/>
</dbReference>
<feature type="non-terminal residue" evidence="2">
    <location>
        <position position="1"/>
    </location>
</feature>
<evidence type="ECO:0000313" key="2">
    <source>
        <dbReference type="EMBL" id="GBN60246.1"/>
    </source>
</evidence>
<reference evidence="2 3" key="1">
    <citation type="journal article" date="2019" name="Sci. Rep.">
        <title>Orb-weaving spider Araneus ventricosus genome elucidates the spidroin gene catalogue.</title>
        <authorList>
            <person name="Kono N."/>
            <person name="Nakamura H."/>
            <person name="Ohtoshi R."/>
            <person name="Moran D.A.P."/>
            <person name="Shinohara A."/>
            <person name="Yoshida Y."/>
            <person name="Fujiwara M."/>
            <person name="Mori M."/>
            <person name="Tomita M."/>
            <person name="Arakawa K."/>
        </authorList>
    </citation>
    <scope>NUCLEOTIDE SEQUENCE [LARGE SCALE GENOMIC DNA]</scope>
</reference>
<dbReference type="EMBL" id="BGPR01013342">
    <property type="protein sequence ID" value="GBN60246.1"/>
    <property type="molecule type" value="Genomic_DNA"/>
</dbReference>
<gene>
    <name evidence="2" type="ORF">AVEN_20052_1</name>
</gene>
<dbReference type="InterPro" id="IPR036397">
    <property type="entry name" value="RNaseH_sf"/>
</dbReference>
<keyword evidence="3" id="KW-1185">Reference proteome</keyword>
<dbReference type="OrthoDB" id="4737581at2759"/>
<evidence type="ECO:0000313" key="3">
    <source>
        <dbReference type="Proteomes" id="UP000499080"/>
    </source>
</evidence>
<dbReference type="GO" id="GO:0003676">
    <property type="term" value="F:nucleic acid binding"/>
    <property type="evidence" value="ECO:0007669"/>
    <property type="project" value="InterPro"/>
</dbReference>
<evidence type="ECO:0000256" key="1">
    <source>
        <dbReference type="SAM" id="MobiDB-lite"/>
    </source>
</evidence>
<dbReference type="Gene3D" id="3.30.420.10">
    <property type="entry name" value="Ribonuclease H-like superfamily/Ribonuclease H"/>
    <property type="match status" value="1"/>
</dbReference>
<comment type="caution">
    <text evidence="2">The sequence shown here is derived from an EMBL/GenBank/DDBJ whole genome shotgun (WGS) entry which is preliminary data.</text>
</comment>
<accession>A0A4Y2QD77</accession>
<name>A0A4Y2QD77_ARAVE</name>
<sequence>RPEDAVLRTSSGGSDMEDVDLDIQNNLNSPHREKSGRKYDPASTSSDRSVKVDLWKTMKAAVSSQTLRRLRRAILTSGVVLIHDIAHPHNAVVTQQLLEQFKWDFSDHRRIAPT</sequence>
<feature type="compositionally biased region" description="Basic and acidic residues" evidence="1">
    <location>
        <begin position="30"/>
        <end position="40"/>
    </location>
</feature>
<proteinExistence type="predicted"/>
<feature type="region of interest" description="Disordered" evidence="1">
    <location>
        <begin position="1"/>
        <end position="46"/>
    </location>
</feature>